<sequence length="51" mass="5226">MASMAGPSSFLPEPGIAGAATNLDSSSLSPLSASFSLSQKLLTAHSLSRFW</sequence>
<dbReference type="AlphaFoldDB" id="A0A2N9HC26"/>
<protein>
    <submittedName>
        <fullName evidence="1">Uncharacterized protein</fullName>
    </submittedName>
</protein>
<name>A0A2N9HC26_FAGSY</name>
<organism evidence="1">
    <name type="scientific">Fagus sylvatica</name>
    <name type="common">Beechnut</name>
    <dbReference type="NCBI Taxonomy" id="28930"/>
    <lineage>
        <taxon>Eukaryota</taxon>
        <taxon>Viridiplantae</taxon>
        <taxon>Streptophyta</taxon>
        <taxon>Embryophyta</taxon>
        <taxon>Tracheophyta</taxon>
        <taxon>Spermatophyta</taxon>
        <taxon>Magnoliopsida</taxon>
        <taxon>eudicotyledons</taxon>
        <taxon>Gunneridae</taxon>
        <taxon>Pentapetalae</taxon>
        <taxon>rosids</taxon>
        <taxon>fabids</taxon>
        <taxon>Fagales</taxon>
        <taxon>Fagaceae</taxon>
        <taxon>Fagus</taxon>
    </lineage>
</organism>
<gene>
    <name evidence="1" type="ORF">FSB_LOCUS37340</name>
</gene>
<proteinExistence type="predicted"/>
<dbReference type="EMBL" id="OIVN01003201">
    <property type="protein sequence ID" value="SPD09458.1"/>
    <property type="molecule type" value="Genomic_DNA"/>
</dbReference>
<accession>A0A2N9HC26</accession>
<evidence type="ECO:0000313" key="1">
    <source>
        <dbReference type="EMBL" id="SPD09458.1"/>
    </source>
</evidence>
<reference evidence="1" key="1">
    <citation type="submission" date="2018-02" db="EMBL/GenBank/DDBJ databases">
        <authorList>
            <person name="Cohen D.B."/>
            <person name="Kent A.D."/>
        </authorList>
    </citation>
    <scope>NUCLEOTIDE SEQUENCE</scope>
</reference>